<keyword evidence="2" id="KW-1185">Reference proteome</keyword>
<dbReference type="Proteomes" id="UP000558284">
    <property type="component" value="Unassembled WGS sequence"/>
</dbReference>
<protein>
    <submittedName>
        <fullName evidence="1">Uncharacterized protein</fullName>
    </submittedName>
</protein>
<dbReference type="EMBL" id="JACDTY010000009">
    <property type="protein sequence ID" value="MBA1142346.1"/>
    <property type="molecule type" value="Genomic_DNA"/>
</dbReference>
<proteinExistence type="predicted"/>
<accession>A0A838B6U7</accession>
<reference evidence="1 2" key="1">
    <citation type="submission" date="2020-07" db="EMBL/GenBank/DDBJ databases">
        <title>Definition of the novel symbiovar canariense within Mesorhizobium novociceri, a new species of genus Mesorhizobium nodulating Cicer canariense in the Caldera de Taburiente National Park (La Palma, Canary Islands).</title>
        <authorList>
            <person name="Leon-Barrios M."/>
            <person name="Perez-Yepez J."/>
            <person name="Flores-Felix J.D."/>
            <person name="Ramirez-Baena M.H."/>
            <person name="Pulido-Suarez L."/>
            <person name="Igual J.M."/>
            <person name="Velazquez E."/>
            <person name="Peix A."/>
        </authorList>
    </citation>
    <scope>NUCLEOTIDE SEQUENCE [LARGE SCALE GENOMIC DNA]</scope>
    <source>
        <strain evidence="1 2">CCANP35</strain>
    </source>
</reference>
<dbReference type="RefSeq" id="WP_181059179.1">
    <property type="nucleotide sequence ID" value="NZ_JACDTY010000009.1"/>
</dbReference>
<gene>
    <name evidence="1" type="ORF">H0241_19025</name>
</gene>
<evidence type="ECO:0000313" key="2">
    <source>
        <dbReference type="Proteomes" id="UP000558284"/>
    </source>
</evidence>
<comment type="caution">
    <text evidence="1">The sequence shown here is derived from an EMBL/GenBank/DDBJ whole genome shotgun (WGS) entry which is preliminary data.</text>
</comment>
<dbReference type="AlphaFoldDB" id="A0A838B6U7"/>
<sequence>MNRDRRLASARRNRTLMQEAGMGRESQSSFLSFEKGNSAIMIEFHQFDVSPADEIARLHNLGLQLLTYVRLNRGAIVNYGKRYRAGLGGLWRQPVPKLVTAFCRCPIDDNLCSSPDILGVRIKLARGDSADLRSLLATRLVACKLHIIAMTRVPTWPVARSLAQEFT</sequence>
<name>A0A838B6U7_9HYPH</name>
<organism evidence="1 2">
    <name type="scientific">Mesorhizobium neociceri</name>
    <dbReference type="NCBI Taxonomy" id="1307853"/>
    <lineage>
        <taxon>Bacteria</taxon>
        <taxon>Pseudomonadati</taxon>
        <taxon>Pseudomonadota</taxon>
        <taxon>Alphaproteobacteria</taxon>
        <taxon>Hyphomicrobiales</taxon>
        <taxon>Phyllobacteriaceae</taxon>
        <taxon>Mesorhizobium</taxon>
    </lineage>
</organism>
<evidence type="ECO:0000313" key="1">
    <source>
        <dbReference type="EMBL" id="MBA1142346.1"/>
    </source>
</evidence>